<keyword evidence="4" id="KW-1185">Reference proteome</keyword>
<comment type="caution">
    <text evidence="3">The sequence shown here is derived from an EMBL/GenBank/DDBJ whole genome shotgun (WGS) entry which is preliminary data.</text>
</comment>
<proteinExistence type="predicted"/>
<feature type="transmembrane region" description="Helical" evidence="1">
    <location>
        <begin position="591"/>
        <end position="611"/>
    </location>
</feature>
<dbReference type="RefSeq" id="WP_349110902.1">
    <property type="nucleotide sequence ID" value="NZ_JBBNIN010000009.1"/>
</dbReference>
<organism evidence="3 4">
    <name type="scientific">Anaerostipes amylophilus</name>
    <dbReference type="NCBI Taxonomy" id="2981779"/>
    <lineage>
        <taxon>Bacteria</taxon>
        <taxon>Bacillati</taxon>
        <taxon>Bacillota</taxon>
        <taxon>Clostridia</taxon>
        <taxon>Lachnospirales</taxon>
        <taxon>Lachnospiraceae</taxon>
        <taxon>Anaerostipes</taxon>
    </lineage>
</organism>
<evidence type="ECO:0000313" key="4">
    <source>
        <dbReference type="Proteomes" id="UP001482154"/>
    </source>
</evidence>
<keyword evidence="1" id="KW-0812">Transmembrane</keyword>
<dbReference type="InterPro" id="IPR052901">
    <property type="entry name" value="Bact_TGase-like"/>
</dbReference>
<dbReference type="Gene3D" id="3.10.620.30">
    <property type="match status" value="1"/>
</dbReference>
<keyword evidence="1" id="KW-1133">Transmembrane helix</keyword>
<name>A0ABV1IW41_9FIRM</name>
<dbReference type="Pfam" id="PF01841">
    <property type="entry name" value="Transglut_core"/>
    <property type="match status" value="1"/>
</dbReference>
<accession>A0ABV1IW41</accession>
<dbReference type="InterPro" id="IPR002931">
    <property type="entry name" value="Transglutaminase-like"/>
</dbReference>
<dbReference type="PANTHER" id="PTHR42736:SF1">
    <property type="entry name" value="PROTEIN-GLUTAMINE GAMMA-GLUTAMYLTRANSFERASE"/>
    <property type="match status" value="1"/>
</dbReference>
<feature type="transmembrane region" description="Helical" evidence="1">
    <location>
        <begin position="140"/>
        <end position="172"/>
    </location>
</feature>
<feature type="transmembrane region" description="Helical" evidence="1">
    <location>
        <begin position="35"/>
        <end position="53"/>
    </location>
</feature>
<dbReference type="SUPFAM" id="SSF54001">
    <property type="entry name" value="Cysteine proteinases"/>
    <property type="match status" value="1"/>
</dbReference>
<dbReference type="Proteomes" id="UP001482154">
    <property type="component" value="Unassembled WGS sequence"/>
</dbReference>
<dbReference type="PANTHER" id="PTHR42736">
    <property type="entry name" value="PROTEIN-GLUTAMINE GAMMA-GLUTAMYLTRANSFERASE"/>
    <property type="match status" value="1"/>
</dbReference>
<evidence type="ECO:0000256" key="1">
    <source>
        <dbReference type="SAM" id="Phobius"/>
    </source>
</evidence>
<feature type="transmembrane region" description="Helical" evidence="1">
    <location>
        <begin position="12"/>
        <end position="29"/>
    </location>
</feature>
<dbReference type="SMART" id="SM00460">
    <property type="entry name" value="TGc"/>
    <property type="match status" value="1"/>
</dbReference>
<keyword evidence="1" id="KW-0472">Membrane</keyword>
<gene>
    <name evidence="3" type="ORF">AAAU51_07795</name>
</gene>
<reference evidence="3 4" key="1">
    <citation type="submission" date="2024-04" db="EMBL/GenBank/DDBJ databases">
        <title>Human intestinal bacterial collection.</title>
        <authorList>
            <person name="Pauvert C."/>
            <person name="Hitch T.C.A."/>
            <person name="Clavel T."/>
        </authorList>
    </citation>
    <scope>NUCLEOTIDE SEQUENCE [LARGE SCALE GENOMIC DNA]</scope>
    <source>
        <strain evidence="3 4">CLA-AA-H249</strain>
    </source>
</reference>
<dbReference type="EMBL" id="JBBNIN010000009">
    <property type="protein sequence ID" value="MEQ2711072.1"/>
    <property type="molecule type" value="Genomic_DNA"/>
</dbReference>
<feature type="transmembrane region" description="Helical" evidence="1">
    <location>
        <begin position="117"/>
        <end position="134"/>
    </location>
</feature>
<sequence>MQKNRKLQIEYILPAIIFASVIWGIFAGFRVSRYQWIMISGSVVLFLGICTLCDRLKQTVYLMIIMAGLFLAVFHTQLLNGFRIINNKMALALNQSMDLGFYYYVSVQMENSRRDSVLAVVFFLLIAGILLSFLRKYPLILFVLTGVMECFVLIVAPYSISAVFFLFLGSWIVYFSLRKGKKEFAGLIGILCILMIFPLYFHDQTMVPADTMIKRSILVQIRKMTQGESYVAEGGLGNGDIASVGEVSPTGEKLFQVYAPEKDDLYLKSYVSSDYVNGKWIASTKDTIVYGGESAIELPFLFPDLHMDDFVTYDKDYIKTDKDMMFSEKRNLKISYQKKQDRYLLFPYFCDISQIEGNVISDSMISRTNSRKDYDMVYYQVKNPKAVFQAQQKLDFSKIGSTMEEIMEKDYIKTMDDYGTYVRKEYLKIPDSIKKCLKTLDLKTDLKKSENQNIEEVQSYLKRNYQYSYRPGLTPQGKDPIVYFLKDRKKGFCTQYASAAVFMLRNAGIPARYVEGYKIRSDQWRLGKAQVTDYEAHAWAEVYVEHIGWLPVEVTGMNTGKTAYEQVQKLDKQSNAIVPNKKQFATNVKKVLHFVAIIAIILVVVILIKMLQNLQKLKKMDNKEKILYYENKLKKYGENQGKSRETAELMTYGIIEKAKFSDGDITDQEVVIVKRHLDLLKRKNRNITKILSKLK</sequence>
<feature type="transmembrane region" description="Helical" evidence="1">
    <location>
        <begin position="60"/>
        <end position="78"/>
    </location>
</feature>
<feature type="domain" description="Transglutaminase-like" evidence="2">
    <location>
        <begin position="485"/>
        <end position="556"/>
    </location>
</feature>
<evidence type="ECO:0000313" key="3">
    <source>
        <dbReference type="EMBL" id="MEQ2711072.1"/>
    </source>
</evidence>
<evidence type="ECO:0000259" key="2">
    <source>
        <dbReference type="SMART" id="SM00460"/>
    </source>
</evidence>
<protein>
    <submittedName>
        <fullName evidence="3">Transglutaminase domain-containing protein</fullName>
    </submittedName>
</protein>
<feature type="transmembrane region" description="Helical" evidence="1">
    <location>
        <begin position="184"/>
        <end position="201"/>
    </location>
</feature>
<dbReference type="InterPro" id="IPR038765">
    <property type="entry name" value="Papain-like_cys_pep_sf"/>
</dbReference>